<reference evidence="2 3" key="1">
    <citation type="submission" date="2020-04" db="EMBL/GenBank/DDBJ databases">
        <title>Genome sequence of Streptomyces galbus strain I339.</title>
        <authorList>
            <person name="Silva E.A.N."/>
            <person name="Merces M."/>
            <person name="Castelo Branco A.P.O.T."/>
            <person name="Vasconcelos P.C."/>
            <person name="Costa N.P."/>
            <person name="Marinho G.C.S."/>
            <person name="Oliveira C.J.B."/>
            <person name="Araujo D."/>
            <person name="Rodrigues Junior V.S."/>
            <person name="Almeida R."/>
            <person name="Silva Filho U.R."/>
            <person name="Andrade A.S.A."/>
            <person name="Cibulski S.P."/>
        </authorList>
    </citation>
    <scope>NUCLEOTIDE SEQUENCE [LARGE SCALE GENOMIC DNA]</scope>
    <source>
        <strain evidence="2 3">I339</strain>
    </source>
</reference>
<evidence type="ECO:0000256" key="1">
    <source>
        <dbReference type="SAM" id="MobiDB-lite"/>
    </source>
</evidence>
<name>A0ABX1IQK0_STRGB</name>
<evidence type="ECO:0000313" key="3">
    <source>
        <dbReference type="Proteomes" id="UP000744032"/>
    </source>
</evidence>
<dbReference type="RefSeq" id="WP_168375703.1">
    <property type="nucleotide sequence ID" value="NZ_JAAXMD010000338.1"/>
</dbReference>
<comment type="caution">
    <text evidence="2">The sequence shown here is derived from an EMBL/GenBank/DDBJ whole genome shotgun (WGS) entry which is preliminary data.</text>
</comment>
<protein>
    <submittedName>
        <fullName evidence="2">Uncharacterized protein</fullName>
    </submittedName>
</protein>
<dbReference type="Proteomes" id="UP000744032">
    <property type="component" value="Unassembled WGS sequence"/>
</dbReference>
<evidence type="ECO:0000313" key="2">
    <source>
        <dbReference type="EMBL" id="NKQ27903.1"/>
    </source>
</evidence>
<organism evidence="2 3">
    <name type="scientific">Streptomyces galbus</name>
    <dbReference type="NCBI Taxonomy" id="33898"/>
    <lineage>
        <taxon>Bacteria</taxon>
        <taxon>Bacillati</taxon>
        <taxon>Actinomycetota</taxon>
        <taxon>Actinomycetes</taxon>
        <taxon>Kitasatosporales</taxon>
        <taxon>Streptomycetaceae</taxon>
        <taxon>Streptomyces</taxon>
    </lineage>
</organism>
<gene>
    <name evidence="2" type="ORF">HF200_26740</name>
</gene>
<keyword evidence="3" id="KW-1185">Reference proteome</keyword>
<accession>A0ABX1IQK0</accession>
<feature type="region of interest" description="Disordered" evidence="1">
    <location>
        <begin position="45"/>
        <end position="103"/>
    </location>
</feature>
<feature type="non-terminal residue" evidence="2">
    <location>
        <position position="103"/>
    </location>
</feature>
<proteinExistence type="predicted"/>
<dbReference type="EMBL" id="JAAXMD010000338">
    <property type="protein sequence ID" value="NKQ27903.1"/>
    <property type="molecule type" value="Genomic_DNA"/>
</dbReference>
<sequence length="103" mass="10821">MDREQRVCPACGQSVETVVRRYKTLGAWVPRWVPGPCRNPGCEAYDAESAGTAEAGRSTQDAGGATDAEPARLAVGAEEPDPPAEPEAYGAGSYKHLTLPTSC</sequence>